<dbReference type="InterPro" id="IPR010227">
    <property type="entry name" value="NADH_Q_OxRdtase_chainM/4"/>
</dbReference>
<evidence type="ECO:0000256" key="2">
    <source>
        <dbReference type="ARBA" id="ARBA00009025"/>
    </source>
</evidence>
<dbReference type="STRING" id="1480615.AWJ14_00155"/>
<dbReference type="GO" id="GO:0012505">
    <property type="term" value="C:endomembrane system"/>
    <property type="evidence" value="ECO:0007669"/>
    <property type="project" value="UniProtKB-SubCell"/>
</dbReference>
<evidence type="ECO:0000313" key="13">
    <source>
        <dbReference type="Proteomes" id="UP000094795"/>
    </source>
</evidence>
<dbReference type="GO" id="GO:0015990">
    <property type="term" value="P:electron transport coupled proton transport"/>
    <property type="evidence" value="ECO:0007669"/>
    <property type="project" value="TreeGrafter"/>
</dbReference>
<feature type="transmembrane region" description="Helical" evidence="9">
    <location>
        <begin position="303"/>
        <end position="322"/>
    </location>
</feature>
<dbReference type="NCBIfam" id="NF004499">
    <property type="entry name" value="PRK05846.1-3"/>
    <property type="match status" value="1"/>
</dbReference>
<evidence type="ECO:0000256" key="4">
    <source>
        <dbReference type="ARBA" id="ARBA00022967"/>
    </source>
</evidence>
<name>A0A1C1YYN6_9HYPH</name>
<dbReference type="RefSeq" id="WP_066175674.1">
    <property type="nucleotide sequence ID" value="NZ_LQZT01000004.1"/>
</dbReference>
<evidence type="ECO:0000256" key="3">
    <source>
        <dbReference type="ARBA" id="ARBA00022692"/>
    </source>
</evidence>
<feature type="transmembrane region" description="Helical" evidence="9">
    <location>
        <begin position="373"/>
        <end position="394"/>
    </location>
</feature>
<feature type="transmembrane region" description="Helical" evidence="9">
    <location>
        <begin position="334"/>
        <end position="352"/>
    </location>
</feature>
<dbReference type="Pfam" id="PF01059">
    <property type="entry name" value="Oxidored_q5_N"/>
    <property type="match status" value="1"/>
</dbReference>
<keyword evidence="5 9" id="KW-1133">Transmembrane helix</keyword>
<dbReference type="PRINTS" id="PR01437">
    <property type="entry name" value="NUOXDRDTASE4"/>
</dbReference>
<dbReference type="GO" id="GO:0003954">
    <property type="term" value="F:NADH dehydrogenase activity"/>
    <property type="evidence" value="ECO:0007669"/>
    <property type="project" value="TreeGrafter"/>
</dbReference>
<dbReference type="GO" id="GO:0016020">
    <property type="term" value="C:membrane"/>
    <property type="evidence" value="ECO:0007669"/>
    <property type="project" value="UniProtKB-SubCell"/>
</dbReference>
<dbReference type="OrthoDB" id="9768329at2"/>
<evidence type="ECO:0000256" key="7">
    <source>
        <dbReference type="ARBA" id="ARBA00023136"/>
    </source>
</evidence>
<feature type="transmembrane region" description="Helical" evidence="9">
    <location>
        <begin position="77"/>
        <end position="106"/>
    </location>
</feature>
<dbReference type="InterPro" id="IPR003918">
    <property type="entry name" value="NADH_UbQ_OxRdtase"/>
</dbReference>
<evidence type="ECO:0000256" key="5">
    <source>
        <dbReference type="ARBA" id="ARBA00022989"/>
    </source>
</evidence>
<protein>
    <submittedName>
        <fullName evidence="12">NADH-quinone oxidoreductase chain 13</fullName>
    </submittedName>
</protein>
<dbReference type="GO" id="GO:0008137">
    <property type="term" value="F:NADH dehydrogenase (ubiquinone) activity"/>
    <property type="evidence" value="ECO:0007669"/>
    <property type="project" value="InterPro"/>
</dbReference>
<organism evidence="12 13">
    <name type="scientific">Hoeflea olei</name>
    <dbReference type="NCBI Taxonomy" id="1480615"/>
    <lineage>
        <taxon>Bacteria</taxon>
        <taxon>Pseudomonadati</taxon>
        <taxon>Pseudomonadota</taxon>
        <taxon>Alphaproteobacteria</taxon>
        <taxon>Hyphomicrobiales</taxon>
        <taxon>Rhizobiaceae</taxon>
        <taxon>Hoeflea</taxon>
    </lineage>
</organism>
<dbReference type="PANTHER" id="PTHR43507:SF1">
    <property type="entry name" value="NADH-UBIQUINONE OXIDOREDUCTASE CHAIN 4"/>
    <property type="match status" value="1"/>
</dbReference>
<dbReference type="NCBIfam" id="TIGR01972">
    <property type="entry name" value="NDH_I_M"/>
    <property type="match status" value="1"/>
</dbReference>
<feature type="domain" description="NADH:quinone oxidoreductase/Mrp antiporter transmembrane" evidence="10">
    <location>
        <begin position="133"/>
        <end position="418"/>
    </location>
</feature>
<sequence length="503" mass="55239">MTDWPLLSVVTFIPLVCVLFLLPIKDDTEIGRRNIRQVALLGTTATFIMSLLIWANFDFVDPGFQMVESIELAGSGFSYAMGVDGISMLFVILTTFLMPLCILASWNSVESRVREYMIAFLVLETMMIGVFCALDIVLFYVFFEAGLIPMFIIIGVWGGKRRVYASFKFFLYTLAGSVLMLLAIMAMYWDAGTTDIRLLLAHDFPAGMQTWLWLAFFASFAVKMPMWPVHTWLPDAHVEAPTAGSVILAGILLKLGGYGFLRFSLPMFPLASADFAPFIFTLSVVAIIYTSLVALVQDDIKKLIAYSSVAHMGFVTMGIFAANQQGVQGAIFQMLSHGLVSGALFLCVGVVYDRMHTREISAYGGLVNNMPKYAVAFMIFTMANVGLPGTSGFVGEFLTMAGVFQVNTWVALFAATGVILSAAYALWLYRRVVFGALEKESLKALLDLSTREKTILYPLIALTILFGVYPAPIFDVTAASVDALINNYSASLQAARDLALSVN</sequence>
<dbReference type="NCBIfam" id="NF004501">
    <property type="entry name" value="PRK05846.1-5"/>
    <property type="match status" value="1"/>
</dbReference>
<dbReference type="GO" id="GO:0048039">
    <property type="term" value="F:ubiquinone binding"/>
    <property type="evidence" value="ECO:0007669"/>
    <property type="project" value="TreeGrafter"/>
</dbReference>
<keyword evidence="7 9" id="KW-0472">Membrane</keyword>
<feature type="transmembrane region" description="Helical" evidence="9">
    <location>
        <begin position="406"/>
        <end position="429"/>
    </location>
</feature>
<feature type="transmembrane region" description="Helical" evidence="9">
    <location>
        <begin position="245"/>
        <end position="263"/>
    </location>
</feature>
<feature type="transmembrane region" description="Helical" evidence="9">
    <location>
        <begin position="211"/>
        <end position="233"/>
    </location>
</feature>
<evidence type="ECO:0000256" key="9">
    <source>
        <dbReference type="SAM" id="Phobius"/>
    </source>
</evidence>
<dbReference type="GO" id="GO:0042773">
    <property type="term" value="P:ATP synthesis coupled electron transport"/>
    <property type="evidence" value="ECO:0007669"/>
    <property type="project" value="InterPro"/>
</dbReference>
<proteinExistence type="inferred from homology"/>
<feature type="transmembrane region" description="Helical" evidence="9">
    <location>
        <begin position="6"/>
        <end position="24"/>
    </location>
</feature>
<feature type="transmembrane region" description="Helical" evidence="9">
    <location>
        <begin position="455"/>
        <end position="474"/>
    </location>
</feature>
<keyword evidence="13" id="KW-1185">Reference proteome</keyword>
<dbReference type="Proteomes" id="UP000094795">
    <property type="component" value="Unassembled WGS sequence"/>
</dbReference>
<dbReference type="EMBL" id="LQZT01000004">
    <property type="protein sequence ID" value="OCW58684.1"/>
    <property type="molecule type" value="Genomic_DNA"/>
</dbReference>
<feature type="domain" description="NADH:ubiquinone oxidoreductase chain 4 N-terminal" evidence="11">
    <location>
        <begin position="72"/>
        <end position="128"/>
    </location>
</feature>
<gene>
    <name evidence="12" type="ORF">AWJ14_00155</name>
</gene>
<evidence type="ECO:0000256" key="6">
    <source>
        <dbReference type="ARBA" id="ARBA00023027"/>
    </source>
</evidence>
<feature type="transmembrane region" description="Helical" evidence="9">
    <location>
        <begin position="275"/>
        <end position="296"/>
    </location>
</feature>
<feature type="transmembrane region" description="Helical" evidence="9">
    <location>
        <begin position="137"/>
        <end position="157"/>
    </location>
</feature>
<keyword evidence="6" id="KW-0520">NAD</keyword>
<evidence type="ECO:0000256" key="8">
    <source>
        <dbReference type="RuleBase" id="RU000320"/>
    </source>
</evidence>
<evidence type="ECO:0000256" key="1">
    <source>
        <dbReference type="ARBA" id="ARBA00004127"/>
    </source>
</evidence>
<feature type="transmembrane region" description="Helical" evidence="9">
    <location>
        <begin position="36"/>
        <end position="57"/>
    </location>
</feature>
<evidence type="ECO:0000259" key="11">
    <source>
        <dbReference type="Pfam" id="PF01059"/>
    </source>
</evidence>
<keyword evidence="3 8" id="KW-0812">Transmembrane</keyword>
<keyword evidence="4" id="KW-1278">Translocase</keyword>
<feature type="transmembrane region" description="Helical" evidence="9">
    <location>
        <begin position="169"/>
        <end position="191"/>
    </location>
</feature>
<dbReference type="PANTHER" id="PTHR43507">
    <property type="entry name" value="NADH-UBIQUINONE OXIDOREDUCTASE CHAIN 4"/>
    <property type="match status" value="1"/>
</dbReference>
<evidence type="ECO:0000259" key="10">
    <source>
        <dbReference type="Pfam" id="PF00361"/>
    </source>
</evidence>
<evidence type="ECO:0000313" key="12">
    <source>
        <dbReference type="EMBL" id="OCW58684.1"/>
    </source>
</evidence>
<dbReference type="InterPro" id="IPR000260">
    <property type="entry name" value="NADH4_N"/>
</dbReference>
<dbReference type="AlphaFoldDB" id="A0A1C1YYN6"/>
<comment type="caution">
    <text evidence="12">The sequence shown here is derived from an EMBL/GenBank/DDBJ whole genome shotgun (WGS) entry which is preliminary data.</text>
</comment>
<dbReference type="Pfam" id="PF00361">
    <property type="entry name" value="Proton_antipo_M"/>
    <property type="match status" value="1"/>
</dbReference>
<feature type="transmembrane region" description="Helical" evidence="9">
    <location>
        <begin position="113"/>
        <end position="131"/>
    </location>
</feature>
<comment type="similarity">
    <text evidence="2">Belongs to the complex I subunit 4 family.</text>
</comment>
<accession>A0A1C1YYN6</accession>
<reference evidence="12 13" key="1">
    <citation type="submission" date="2015-12" db="EMBL/GenBank/DDBJ databases">
        <authorList>
            <person name="Shamseldin A."/>
            <person name="Moawad H."/>
            <person name="Abd El-Rahim W.M."/>
            <person name="Sadowsky M.J."/>
        </authorList>
    </citation>
    <scope>NUCLEOTIDE SEQUENCE [LARGE SCALE GENOMIC DNA]</scope>
    <source>
        <strain evidence="12 13">JC234</strain>
    </source>
</reference>
<comment type="subcellular location">
    <subcellularLocation>
        <location evidence="1">Endomembrane system</location>
        <topology evidence="1">Multi-pass membrane protein</topology>
    </subcellularLocation>
    <subcellularLocation>
        <location evidence="8">Membrane</location>
        <topology evidence="8">Multi-pass membrane protein</topology>
    </subcellularLocation>
</comment>
<dbReference type="InterPro" id="IPR001750">
    <property type="entry name" value="ND/Mrp_TM"/>
</dbReference>